<dbReference type="Proteomes" id="UP000694941">
    <property type="component" value="Unplaced"/>
</dbReference>
<evidence type="ECO:0000259" key="3">
    <source>
        <dbReference type="PROSITE" id="PS50213"/>
    </source>
</evidence>
<sequence length="1002" mass="112456">MWVSQIASSINTFFTMPIGSEKLINITCLTSIKVSTGIVGQFSKGRKKMRTVVAAKYIIVNVIILFHLVENGLAGGTLRESTKPKPIIFKSGHRPVTSRSYYFLLPKSQLPREIWERLNAGSVQLFNGSLQYENLQQKGEGYKQHQLERTLTVFPRHRNQNKFNFNVPQQAEILNFQRQHHRQESEQQQQNIKHEKQKSKTFGYDYQKQSGQQTKRKITTLNRRFFQRPISNTQNNDSYRAILETSTANIQPQLIDQPTVFKTPQPAPGEKYVQQALLNQPINHQPSVIRQISVQSISHQASVISPAPVQPVNQQQPSFLPISFQSENQRPPVALQVPEQPINQKAPAALQVPEQPINHRPPVDLQVPEQPINQQSSVIPPISKQQVNQQPLVNSQAPVQPVNQQPSITSQIQVQTINQEPSFIFQEPTQPVNQQPSVIFQEPVQPLNQKPSIILQEPVQPVNPQPSAISPVLEQKIYQHSSVDFQQSVKPVNQQLPFIPSVPDQQVNQQQLAIPQAPVQPLNQQPSAILQKPQQPVKLQPSVTSPESEQSLNLQKSVIPQVPVQPVSHHEADQQVNQQQLAIPQAPVQPLNQQSSAILQKPQQPVKLQPSVISPEPEQSLNLQKSVIPQVPVQPVSHHEAVIPQEPKQPVNQTSPVAAPVLIQPTNNQPLVEFPPQFPRRQDAPSSLKNVDQEFCTCKPSCSPQTRIPSSIDSLSLKQAAAALEADIIFTLIPFDEESIITFLSAKGPNTLLLPSNNALSRLPTGLLEKLKQDSNTFIKIFLNHVLSTKMSLEGLRRKSKVYTINVNTLYVKDNKNEAVNINGQRIVTANVPSPEGGIIHVIDGILYPTVEKDIADTVTQCNRYNKFLTLLEGTQLIDFLRGSGPYTLFLPSNYALSKLSENEFNVLEKNATALQDFFLYHLVYGVYYGADLEDGQYLMSYYRSLPIRVSVIVDGCRRRIYEANNSPLYRADIPASNGVIHVVDRVLKPEDLDWCDGIILP</sequence>
<dbReference type="SUPFAM" id="SSF82153">
    <property type="entry name" value="FAS1 domain"/>
    <property type="match status" value="2"/>
</dbReference>
<dbReference type="GeneID" id="106466005"/>
<dbReference type="PROSITE" id="PS50213">
    <property type="entry name" value="FAS1"/>
    <property type="match status" value="2"/>
</dbReference>
<keyword evidence="2" id="KW-1133">Transmembrane helix</keyword>
<dbReference type="InterPro" id="IPR036378">
    <property type="entry name" value="FAS1_dom_sf"/>
</dbReference>
<evidence type="ECO:0000313" key="4">
    <source>
        <dbReference type="Proteomes" id="UP000694941"/>
    </source>
</evidence>
<feature type="domain" description="FAS1" evidence="3">
    <location>
        <begin position="713"/>
        <end position="847"/>
    </location>
</feature>
<evidence type="ECO:0000256" key="1">
    <source>
        <dbReference type="SAM" id="MobiDB-lite"/>
    </source>
</evidence>
<dbReference type="Pfam" id="PF02469">
    <property type="entry name" value="Fasciclin"/>
    <property type="match status" value="2"/>
</dbReference>
<accession>A0ABM1BGU0</accession>
<dbReference type="InterPro" id="IPR050904">
    <property type="entry name" value="Adhesion/Biosynth-related"/>
</dbReference>
<dbReference type="Gene3D" id="2.30.180.10">
    <property type="entry name" value="FAS1 domain"/>
    <property type="match status" value="2"/>
</dbReference>
<name>A0ABM1BGU0_LIMPO</name>
<feature type="domain" description="FAS1" evidence="3">
    <location>
        <begin position="852"/>
        <end position="988"/>
    </location>
</feature>
<dbReference type="PANTHER" id="PTHR10900:SF77">
    <property type="entry name" value="FI19380P1"/>
    <property type="match status" value="1"/>
</dbReference>
<reference evidence="5" key="1">
    <citation type="submission" date="2025-08" db="UniProtKB">
        <authorList>
            <consortium name="RefSeq"/>
        </authorList>
    </citation>
    <scope>IDENTIFICATION</scope>
    <source>
        <tissue evidence="5">Muscle</tissue>
    </source>
</reference>
<keyword evidence="2" id="KW-0472">Membrane</keyword>
<keyword evidence="4" id="KW-1185">Reference proteome</keyword>
<feature type="compositionally biased region" description="Low complexity" evidence="1">
    <location>
        <begin position="531"/>
        <end position="541"/>
    </location>
</feature>
<dbReference type="RefSeq" id="XP_013781708.2">
    <property type="nucleotide sequence ID" value="XM_013926254.2"/>
</dbReference>
<keyword evidence="2" id="KW-0812">Transmembrane</keyword>
<evidence type="ECO:0000313" key="5">
    <source>
        <dbReference type="RefSeq" id="XP_013781708.2"/>
    </source>
</evidence>
<feature type="transmembrane region" description="Helical" evidence="2">
    <location>
        <begin position="51"/>
        <end position="69"/>
    </location>
</feature>
<gene>
    <name evidence="5" type="primary">LOC106466005</name>
</gene>
<feature type="region of interest" description="Disordered" evidence="1">
    <location>
        <begin position="531"/>
        <end position="553"/>
    </location>
</feature>
<proteinExistence type="predicted"/>
<protein>
    <submittedName>
        <fullName evidence="5">Probable basic-leucine zipper transcription factor N</fullName>
    </submittedName>
</protein>
<evidence type="ECO:0000256" key="2">
    <source>
        <dbReference type="SAM" id="Phobius"/>
    </source>
</evidence>
<feature type="region of interest" description="Disordered" evidence="1">
    <location>
        <begin position="177"/>
        <end position="215"/>
    </location>
</feature>
<feature type="compositionally biased region" description="Polar residues" evidence="1">
    <location>
        <begin position="542"/>
        <end position="553"/>
    </location>
</feature>
<dbReference type="InterPro" id="IPR000782">
    <property type="entry name" value="FAS1_domain"/>
</dbReference>
<dbReference type="PANTHER" id="PTHR10900">
    <property type="entry name" value="PERIOSTIN-RELATED"/>
    <property type="match status" value="1"/>
</dbReference>
<dbReference type="SMART" id="SM00554">
    <property type="entry name" value="FAS1"/>
    <property type="match status" value="2"/>
</dbReference>
<organism evidence="4 5">
    <name type="scientific">Limulus polyphemus</name>
    <name type="common">Atlantic horseshoe crab</name>
    <dbReference type="NCBI Taxonomy" id="6850"/>
    <lineage>
        <taxon>Eukaryota</taxon>
        <taxon>Metazoa</taxon>
        <taxon>Ecdysozoa</taxon>
        <taxon>Arthropoda</taxon>
        <taxon>Chelicerata</taxon>
        <taxon>Merostomata</taxon>
        <taxon>Xiphosura</taxon>
        <taxon>Limulidae</taxon>
        <taxon>Limulus</taxon>
    </lineage>
</organism>